<dbReference type="Pfam" id="PF23892">
    <property type="entry name" value="Ig_CycH"/>
    <property type="match status" value="1"/>
</dbReference>
<dbReference type="Pfam" id="PF23914">
    <property type="entry name" value="TPR_CcmH_CycH"/>
    <property type="match status" value="1"/>
</dbReference>
<keyword evidence="4 5" id="KW-0802">TPR repeat</keyword>
<keyword evidence="6" id="KW-0812">Transmembrane</keyword>
<evidence type="ECO:0000256" key="2">
    <source>
        <dbReference type="ARBA" id="ARBA00022737"/>
    </source>
</evidence>
<dbReference type="AlphaFoldDB" id="A0A4R3K0B9"/>
<evidence type="ECO:0000313" key="9">
    <source>
        <dbReference type="EMBL" id="TCS73311.1"/>
    </source>
</evidence>
<sequence length="402" mass="43194">MNMHWTVALFWVLALIAVAVAVLLVMRPLLRGRNQADATERNRINIAVYRDQLHELEADHRNGLLSDEQYAIAKAELEVRLAEDALEPVEAGAAGTGRSRRLAYGLGAALPLAAFGLYFALGNPLAIQVAAEGPEGPASVEAMVRSAERKLAANPKDARGWFMLARTYGALERWQDAKAAYLKATELVPNEAAVWSGLAEATAMLQGRNLEGEPMQLVAKALRLDANDPKAHELAGIQAFQKQDYAKAVTHWRALLALAPPDSGYVAELRRAIQEARHLAAQAGKPIDLGPSIQGTVDVTAGLKGKISNQAILFVFVRPVGGQGMPLAAFRMPVGELPLPFEIDDTMALAGQSLAGQKQVQLVARIANSGQANAGRGDLEGRLEPVKVGSRNLKLVIDRELP</sequence>
<dbReference type="NCBIfam" id="TIGR03142">
    <property type="entry name" value="cytochro_ccmI"/>
    <property type="match status" value="1"/>
</dbReference>
<dbReference type="GO" id="GO:0017004">
    <property type="term" value="P:cytochrome complex assembly"/>
    <property type="evidence" value="ECO:0007669"/>
    <property type="project" value="UniProtKB-KW"/>
</dbReference>
<comment type="subcellular location">
    <subcellularLocation>
        <location evidence="1">Cell envelope</location>
    </subcellularLocation>
</comment>
<accession>A0A4R3K0B9</accession>
<dbReference type="SUPFAM" id="SSF48452">
    <property type="entry name" value="TPR-like"/>
    <property type="match status" value="1"/>
</dbReference>
<evidence type="ECO:0000256" key="4">
    <source>
        <dbReference type="ARBA" id="ARBA00022803"/>
    </source>
</evidence>
<dbReference type="InterPro" id="IPR056412">
    <property type="entry name" value="Ig_CycH"/>
</dbReference>
<dbReference type="EMBL" id="SLZY01000002">
    <property type="protein sequence ID" value="TCS73311.1"/>
    <property type="molecule type" value="Genomic_DNA"/>
</dbReference>
<evidence type="ECO:0000256" key="5">
    <source>
        <dbReference type="PROSITE-ProRule" id="PRU00339"/>
    </source>
</evidence>
<dbReference type="GO" id="GO:0030313">
    <property type="term" value="C:cell envelope"/>
    <property type="evidence" value="ECO:0007669"/>
    <property type="project" value="UniProtKB-SubCell"/>
</dbReference>
<dbReference type="GO" id="GO:0005886">
    <property type="term" value="C:plasma membrane"/>
    <property type="evidence" value="ECO:0007669"/>
    <property type="project" value="TreeGrafter"/>
</dbReference>
<keyword evidence="10" id="KW-1185">Reference proteome</keyword>
<keyword evidence="6" id="KW-0472">Membrane</keyword>
<dbReference type="RefSeq" id="WP_126458477.1">
    <property type="nucleotide sequence ID" value="NZ_AP018721.1"/>
</dbReference>
<dbReference type="PANTHER" id="PTHR47870:SF4">
    <property type="entry name" value="CYTOCHROME C-TYPE BIOGENESIS PROTEIN CYCH"/>
    <property type="match status" value="1"/>
</dbReference>
<reference evidence="9 10" key="1">
    <citation type="submission" date="2019-03" db="EMBL/GenBank/DDBJ databases">
        <title>Genomic Encyclopedia of Type Strains, Phase IV (KMG-IV): sequencing the most valuable type-strain genomes for metagenomic binning, comparative biology and taxonomic classification.</title>
        <authorList>
            <person name="Goeker M."/>
        </authorList>
    </citation>
    <scope>NUCLEOTIDE SEQUENCE [LARGE SCALE GENOMIC DNA]</scope>
    <source>
        <strain evidence="9 10">DSM 103923</strain>
    </source>
</reference>
<keyword evidence="2" id="KW-0677">Repeat</keyword>
<comment type="caution">
    <text evidence="9">The sequence shown here is derived from an EMBL/GenBank/DDBJ whole genome shotgun (WGS) entry which is preliminary data.</text>
</comment>
<dbReference type="Proteomes" id="UP000295135">
    <property type="component" value="Unassembled WGS sequence"/>
</dbReference>
<evidence type="ECO:0000313" key="10">
    <source>
        <dbReference type="Proteomes" id="UP000295135"/>
    </source>
</evidence>
<evidence type="ECO:0000256" key="3">
    <source>
        <dbReference type="ARBA" id="ARBA00022748"/>
    </source>
</evidence>
<dbReference type="OrthoDB" id="9776053at2"/>
<feature type="repeat" description="TPR" evidence="5">
    <location>
        <begin position="158"/>
        <end position="191"/>
    </location>
</feature>
<evidence type="ECO:0000259" key="8">
    <source>
        <dbReference type="Pfam" id="PF23914"/>
    </source>
</evidence>
<evidence type="ECO:0000256" key="1">
    <source>
        <dbReference type="ARBA" id="ARBA00004196"/>
    </source>
</evidence>
<organism evidence="9 10">
    <name type="scientific">Sulfuritortus calidifontis</name>
    <dbReference type="NCBI Taxonomy" id="1914471"/>
    <lineage>
        <taxon>Bacteria</taxon>
        <taxon>Pseudomonadati</taxon>
        <taxon>Pseudomonadota</taxon>
        <taxon>Betaproteobacteria</taxon>
        <taxon>Nitrosomonadales</taxon>
        <taxon>Thiobacillaceae</taxon>
        <taxon>Sulfuritortus</taxon>
    </lineage>
</organism>
<protein>
    <submittedName>
        <fullName evidence="9">Cytochrome c-type biogenesis protein CcmH</fullName>
    </submittedName>
</protein>
<feature type="transmembrane region" description="Helical" evidence="6">
    <location>
        <begin position="102"/>
        <end position="121"/>
    </location>
</feature>
<dbReference type="InterPro" id="IPR017560">
    <property type="entry name" value="Cyt_c_biogenesis_CcmI"/>
</dbReference>
<feature type="transmembrane region" description="Helical" evidence="6">
    <location>
        <begin position="6"/>
        <end position="26"/>
    </location>
</feature>
<evidence type="ECO:0000259" key="7">
    <source>
        <dbReference type="Pfam" id="PF23892"/>
    </source>
</evidence>
<keyword evidence="6" id="KW-1133">Transmembrane helix</keyword>
<keyword evidence="3" id="KW-0201">Cytochrome c-type biogenesis</keyword>
<feature type="domain" description="Cytochrome c-type biogenesis protein H Ig-like" evidence="7">
    <location>
        <begin position="293"/>
        <end position="398"/>
    </location>
</feature>
<name>A0A4R3K0B9_9PROT</name>
<dbReference type="PANTHER" id="PTHR47870">
    <property type="entry name" value="CYTOCHROME C-TYPE BIOGENESIS PROTEIN CCMH"/>
    <property type="match status" value="1"/>
</dbReference>
<evidence type="ECO:0000256" key="6">
    <source>
        <dbReference type="SAM" id="Phobius"/>
    </source>
</evidence>
<dbReference type="InterPro" id="IPR051263">
    <property type="entry name" value="C-type_cytochrome_biogenesis"/>
</dbReference>
<dbReference type="InterPro" id="IPR011990">
    <property type="entry name" value="TPR-like_helical_dom_sf"/>
</dbReference>
<dbReference type="Gene3D" id="1.25.40.10">
    <property type="entry name" value="Tetratricopeptide repeat domain"/>
    <property type="match status" value="1"/>
</dbReference>
<feature type="domain" description="Cytochrome c-type biogenesis protein H TPR" evidence="8">
    <location>
        <begin position="150"/>
        <end position="263"/>
    </location>
</feature>
<proteinExistence type="predicted"/>
<dbReference type="InterPro" id="IPR019734">
    <property type="entry name" value="TPR_rpt"/>
</dbReference>
<dbReference type="InterPro" id="IPR056413">
    <property type="entry name" value="TPR_CcmH_CycH"/>
</dbReference>
<dbReference type="PROSITE" id="PS50005">
    <property type="entry name" value="TPR"/>
    <property type="match status" value="1"/>
</dbReference>
<dbReference type="SMART" id="SM00028">
    <property type="entry name" value="TPR"/>
    <property type="match status" value="2"/>
</dbReference>
<gene>
    <name evidence="9" type="ORF">EDC61_10281</name>
</gene>